<dbReference type="OMA" id="GIANKRW"/>
<evidence type="ECO:0000313" key="3">
    <source>
        <dbReference type="Proteomes" id="UP000002872"/>
    </source>
</evidence>
<dbReference type="PANTHER" id="PTHR21321">
    <property type="entry name" value="PNAS-3 RELATED"/>
    <property type="match status" value="1"/>
</dbReference>
<dbReference type="GO" id="GO:0000467">
    <property type="term" value="P:exonucleolytic trimming to generate mature 3'-end of 5.8S rRNA from tricistronic rRNA transcript (SSU-rRNA, 5.8S rRNA, LSU-rRNA)"/>
    <property type="evidence" value="ECO:0007669"/>
    <property type="project" value="TreeGrafter"/>
</dbReference>
<dbReference type="EMBL" id="GL870877">
    <property type="protein sequence ID" value="EIJ89131.1"/>
    <property type="molecule type" value="Genomic_DNA"/>
</dbReference>
<accession>I3EIT4</accession>
<sequence>MSTVWPGEILEYTDDCLEGHGIYKEMSGENEEMFISSIAGTVKQVDRLITIEADTYWYTPGVGDVVVGWVIGIANKRWYVEINSRQDTVLLLNSINLIGNVQRRKGELDEIMMSEYYSIGDIVIAEVQSTGNKIQLHTRSSKYRKISFGVLIKLEGAVTDNRGQYHKQTVNGKEIEIVIGKNGYVVVHSDDHTAHGEIKEVALSLSNYI</sequence>
<dbReference type="SUPFAM" id="SSF110324">
    <property type="entry name" value="Ribosomal L27 protein-like"/>
    <property type="match status" value="1"/>
</dbReference>
<dbReference type="AlphaFoldDB" id="I3EIT4"/>
<dbReference type="VEuPathDB" id="MicrosporidiaDB:NEQG_00950"/>
<dbReference type="Proteomes" id="UP000002872">
    <property type="component" value="Unassembled WGS sequence"/>
</dbReference>
<dbReference type="InterPro" id="IPR026699">
    <property type="entry name" value="Exosome_RNA_bind1/RRP40/RRP4"/>
</dbReference>
<dbReference type="GO" id="GO:0071038">
    <property type="term" value="P:TRAMP-dependent tRNA surveillance pathway"/>
    <property type="evidence" value="ECO:0007669"/>
    <property type="project" value="TreeGrafter"/>
</dbReference>
<dbReference type="InterPro" id="IPR012340">
    <property type="entry name" value="NA-bd_OB-fold"/>
</dbReference>
<organism evidence="2 3">
    <name type="scientific">Nematocida parisii (strain ERTm3)</name>
    <name type="common">Nematode killer fungus</name>
    <dbReference type="NCBI Taxonomy" id="935791"/>
    <lineage>
        <taxon>Eukaryota</taxon>
        <taxon>Fungi</taxon>
        <taxon>Fungi incertae sedis</taxon>
        <taxon>Microsporidia</taxon>
        <taxon>Nematocida</taxon>
    </lineage>
</organism>
<dbReference type="GO" id="GO:0071034">
    <property type="term" value="P:CUT catabolic process"/>
    <property type="evidence" value="ECO:0007669"/>
    <property type="project" value="TreeGrafter"/>
</dbReference>
<evidence type="ECO:0000313" key="2">
    <source>
        <dbReference type="EMBL" id="EIJ89131.1"/>
    </source>
</evidence>
<proteinExistence type="predicted"/>
<keyword evidence="3" id="KW-1185">Reference proteome</keyword>
<dbReference type="STRING" id="935791.I3EIT4"/>
<dbReference type="GO" id="GO:0003723">
    <property type="term" value="F:RNA binding"/>
    <property type="evidence" value="ECO:0007669"/>
    <property type="project" value="InterPro"/>
</dbReference>
<dbReference type="InterPro" id="IPR048565">
    <property type="entry name" value="S1_RRP4"/>
</dbReference>
<reference evidence="2" key="1">
    <citation type="submission" date="2011-01" db="EMBL/GenBank/DDBJ databases">
        <title>The Genome Sequence of Nematocida parisii strain ERTm3.</title>
        <authorList>
            <consortium name="The Broad Institute Genome Sequencing Platform"/>
            <consortium name="The Broad Institute Genome Sequencing Center for Infectious Disease"/>
            <person name="Cuomo C."/>
            <person name="Troemel E."/>
            <person name="Young S.K."/>
            <person name="Zeng Q."/>
            <person name="Gargeya S."/>
            <person name="Fitzgerald M."/>
            <person name="Haas B."/>
            <person name="Abouelleil A."/>
            <person name="Alvarado L."/>
            <person name="Arachchi H.M."/>
            <person name="Berlin A."/>
            <person name="Chapman S.B."/>
            <person name="Gearin G."/>
            <person name="Goldberg J."/>
            <person name="Griggs A."/>
            <person name="Gujja S."/>
            <person name="Hansen M."/>
            <person name="Heiman D."/>
            <person name="Howarth C."/>
            <person name="Larimer J."/>
            <person name="Lui A."/>
            <person name="MacDonald P.J.P."/>
            <person name="McCowen C."/>
            <person name="Montmayeur A."/>
            <person name="Murphy C."/>
            <person name="Neiman D."/>
            <person name="Pearson M."/>
            <person name="Priest M."/>
            <person name="Roberts A."/>
            <person name="Saif S."/>
            <person name="Shea T."/>
            <person name="Sisk P."/>
            <person name="Stolte C."/>
            <person name="Sykes S."/>
            <person name="Wortman J."/>
            <person name="Nusbaum C."/>
            <person name="Birren B."/>
        </authorList>
    </citation>
    <scope>NUCLEOTIDE SEQUENCE</scope>
    <source>
        <strain evidence="2">ERTm3</strain>
    </source>
</reference>
<dbReference type="InParanoid" id="I3EIT4"/>
<gene>
    <name evidence="2" type="ORF">NEQG_00950</name>
</gene>
<dbReference type="GO" id="GO:0034475">
    <property type="term" value="P:U4 snRNA 3'-end processing"/>
    <property type="evidence" value="ECO:0007669"/>
    <property type="project" value="TreeGrafter"/>
</dbReference>
<dbReference type="OrthoDB" id="1650at2759"/>
<dbReference type="CDD" id="cd05789">
    <property type="entry name" value="S1_Rrp4"/>
    <property type="match status" value="1"/>
</dbReference>
<dbReference type="GO" id="GO:0000177">
    <property type="term" value="C:cytoplasmic exosome (RNase complex)"/>
    <property type="evidence" value="ECO:0007669"/>
    <property type="project" value="TreeGrafter"/>
</dbReference>
<protein>
    <recommendedName>
        <fullName evidence="1">RRP4 S1 domain-containing protein</fullName>
    </recommendedName>
</protein>
<feature type="domain" description="RRP4 S1" evidence="1">
    <location>
        <begin position="58"/>
        <end position="129"/>
    </location>
</feature>
<dbReference type="Gene3D" id="2.40.50.140">
    <property type="entry name" value="Nucleic acid-binding proteins"/>
    <property type="match status" value="1"/>
</dbReference>
<name>I3EIT4_NEMP3</name>
<dbReference type="GO" id="GO:0071035">
    <property type="term" value="P:nuclear polyadenylation-dependent rRNA catabolic process"/>
    <property type="evidence" value="ECO:0007669"/>
    <property type="project" value="TreeGrafter"/>
</dbReference>
<dbReference type="Pfam" id="PF21266">
    <property type="entry name" value="S1_RRP4"/>
    <property type="match status" value="1"/>
</dbReference>
<dbReference type="Gene3D" id="2.40.50.100">
    <property type="match status" value="1"/>
</dbReference>
<dbReference type="GO" id="GO:0071051">
    <property type="term" value="P:poly(A)-dependent snoRNA 3'-end processing"/>
    <property type="evidence" value="ECO:0007669"/>
    <property type="project" value="TreeGrafter"/>
</dbReference>
<dbReference type="SUPFAM" id="SSF50249">
    <property type="entry name" value="Nucleic acid-binding proteins"/>
    <property type="match status" value="1"/>
</dbReference>
<dbReference type="FunCoup" id="I3EIT4">
    <property type="interactions" value="281"/>
</dbReference>
<dbReference type="HOGENOM" id="CLU_034114_1_0_1"/>
<dbReference type="GO" id="GO:0000176">
    <property type="term" value="C:nuclear exosome (RNase complex)"/>
    <property type="evidence" value="ECO:0007669"/>
    <property type="project" value="TreeGrafter"/>
</dbReference>
<dbReference type="PANTHER" id="PTHR21321:SF4">
    <property type="entry name" value="EXOSOME COMPLEX COMPONENT RRP4"/>
    <property type="match status" value="1"/>
</dbReference>
<evidence type="ECO:0000259" key="1">
    <source>
        <dbReference type="Pfam" id="PF21266"/>
    </source>
</evidence>